<keyword evidence="3" id="KW-0813">Transport</keyword>
<dbReference type="InterPro" id="IPR037294">
    <property type="entry name" value="ABC_BtuC-like"/>
</dbReference>
<dbReference type="EMBL" id="JOTM01000012">
    <property type="protein sequence ID" value="KEK23846.1"/>
    <property type="molecule type" value="Genomic_DNA"/>
</dbReference>
<dbReference type="STRING" id="574375.AZF08_20675"/>
<feature type="transmembrane region" description="Helical" evidence="8">
    <location>
        <begin position="77"/>
        <end position="98"/>
    </location>
</feature>
<evidence type="ECO:0000256" key="7">
    <source>
        <dbReference type="ARBA" id="ARBA00023136"/>
    </source>
</evidence>
<keyword evidence="4" id="KW-1003">Cell membrane</keyword>
<proteinExistence type="inferred from homology"/>
<dbReference type="OrthoDB" id="9811721at2"/>
<dbReference type="Pfam" id="PF01032">
    <property type="entry name" value="FecCD"/>
    <property type="match status" value="1"/>
</dbReference>
<comment type="similarity">
    <text evidence="2">Belongs to the binding-protein-dependent transport system permease family. FecCD subfamily.</text>
</comment>
<feature type="transmembrane region" description="Helical" evidence="8">
    <location>
        <begin position="296"/>
        <end position="318"/>
    </location>
</feature>
<feature type="transmembrane region" description="Helical" evidence="8">
    <location>
        <begin position="215"/>
        <end position="237"/>
    </location>
</feature>
<feature type="transmembrane region" description="Helical" evidence="8">
    <location>
        <begin position="21"/>
        <end position="41"/>
    </location>
</feature>
<dbReference type="Proteomes" id="UP000027778">
    <property type="component" value="Unassembled WGS sequence"/>
</dbReference>
<sequence>MKKYIPFRIGKDGLSFLMYKRACLVLLGLLVILIGLFFASAGMGDMKIAPYDVWQAITGNGDAMSNMVVNKFRMPRILIAILVGIALAVAGCILQGLVRNPLASPDIIGITGGASVAVVLFLAIFSDKNNALTVSIHYMPLAAFVGATIVAFFVYLFAWRNDGLSAISLVLIGVGFWALTKAATTLFMLLAPIYQASQANVWITGTVYGSSWENVGVLAPWILILTVIAFVAVRHLNAQELGDDIAAGLGMRLTKVRFLLLLLSTALIGGAVAFAGGIGFVGLMAPHISRRLVGSLYGALLPVAAIVGAILVLAADLIGRTVFTPLEVPAGVFTSAIGAPYFIYLLYKSRNS</sequence>
<dbReference type="Gene3D" id="1.10.3470.10">
    <property type="entry name" value="ABC transporter involved in vitamin B12 uptake, BtuC"/>
    <property type="match status" value="1"/>
</dbReference>
<evidence type="ECO:0000256" key="8">
    <source>
        <dbReference type="SAM" id="Phobius"/>
    </source>
</evidence>
<evidence type="ECO:0000256" key="5">
    <source>
        <dbReference type="ARBA" id="ARBA00022692"/>
    </source>
</evidence>
<dbReference type="GO" id="GO:0022857">
    <property type="term" value="F:transmembrane transporter activity"/>
    <property type="evidence" value="ECO:0007669"/>
    <property type="project" value="InterPro"/>
</dbReference>
<evidence type="ECO:0000313" key="9">
    <source>
        <dbReference type="EMBL" id="KEK23846.1"/>
    </source>
</evidence>
<feature type="transmembrane region" description="Helical" evidence="8">
    <location>
        <begin position="138"/>
        <end position="157"/>
    </location>
</feature>
<evidence type="ECO:0000313" key="10">
    <source>
        <dbReference type="Proteomes" id="UP000027778"/>
    </source>
</evidence>
<accession>A0A073KBG0</accession>
<evidence type="ECO:0000256" key="2">
    <source>
        <dbReference type="ARBA" id="ARBA00007935"/>
    </source>
</evidence>
<evidence type="ECO:0000256" key="3">
    <source>
        <dbReference type="ARBA" id="ARBA00022448"/>
    </source>
</evidence>
<dbReference type="FunFam" id="1.10.3470.10:FF:000001">
    <property type="entry name" value="Vitamin B12 ABC transporter permease BtuC"/>
    <property type="match status" value="1"/>
</dbReference>
<evidence type="ECO:0000256" key="4">
    <source>
        <dbReference type="ARBA" id="ARBA00022475"/>
    </source>
</evidence>
<dbReference type="GO" id="GO:0005886">
    <property type="term" value="C:plasma membrane"/>
    <property type="evidence" value="ECO:0007669"/>
    <property type="project" value="UniProtKB-SubCell"/>
</dbReference>
<dbReference type="SUPFAM" id="SSF81345">
    <property type="entry name" value="ABC transporter involved in vitamin B12 uptake, BtuC"/>
    <property type="match status" value="1"/>
</dbReference>
<dbReference type="PANTHER" id="PTHR30472:SF24">
    <property type="entry name" value="FERRIC ENTEROBACTIN TRANSPORT SYSTEM PERMEASE PROTEIN FEPG"/>
    <property type="match status" value="1"/>
</dbReference>
<protein>
    <submittedName>
        <fullName evidence="9">Iron ABC transporter permease</fullName>
    </submittedName>
</protein>
<reference evidence="9 10" key="1">
    <citation type="submission" date="2014-06" db="EMBL/GenBank/DDBJ databases">
        <title>Draft genome sequence of Bacillus gaemokensis JCM 15801 (MCCC 1A00707).</title>
        <authorList>
            <person name="Lai Q."/>
            <person name="Liu Y."/>
            <person name="Shao Z."/>
        </authorList>
    </citation>
    <scope>NUCLEOTIDE SEQUENCE [LARGE SCALE GENOMIC DNA]</scope>
    <source>
        <strain evidence="9 10">JCM 15801</strain>
    </source>
</reference>
<organism evidence="9 10">
    <name type="scientific">Bacillus gaemokensis</name>
    <dbReference type="NCBI Taxonomy" id="574375"/>
    <lineage>
        <taxon>Bacteria</taxon>
        <taxon>Bacillati</taxon>
        <taxon>Bacillota</taxon>
        <taxon>Bacilli</taxon>
        <taxon>Bacillales</taxon>
        <taxon>Bacillaceae</taxon>
        <taxon>Bacillus</taxon>
        <taxon>Bacillus cereus group</taxon>
    </lineage>
</organism>
<keyword evidence="6 8" id="KW-1133">Transmembrane helix</keyword>
<comment type="subcellular location">
    <subcellularLocation>
        <location evidence="1">Cell membrane</location>
        <topology evidence="1">Multi-pass membrane protein</topology>
    </subcellularLocation>
</comment>
<dbReference type="AlphaFoldDB" id="A0A073KBG0"/>
<dbReference type="GO" id="GO:0033214">
    <property type="term" value="P:siderophore-iron import into cell"/>
    <property type="evidence" value="ECO:0007669"/>
    <property type="project" value="TreeGrafter"/>
</dbReference>
<evidence type="ECO:0000256" key="6">
    <source>
        <dbReference type="ARBA" id="ARBA00022989"/>
    </source>
</evidence>
<keyword evidence="5 8" id="KW-0812">Transmembrane</keyword>
<dbReference type="CDD" id="cd06550">
    <property type="entry name" value="TM_ABC_iron-siderophores_like"/>
    <property type="match status" value="1"/>
</dbReference>
<dbReference type="eggNOG" id="COG0609">
    <property type="taxonomic scope" value="Bacteria"/>
</dbReference>
<comment type="caution">
    <text evidence="9">The sequence shown here is derived from an EMBL/GenBank/DDBJ whole genome shotgun (WGS) entry which is preliminary data.</text>
</comment>
<keyword evidence="10" id="KW-1185">Reference proteome</keyword>
<keyword evidence="7 8" id="KW-0472">Membrane</keyword>
<dbReference type="PANTHER" id="PTHR30472">
    <property type="entry name" value="FERRIC ENTEROBACTIN TRANSPORT SYSTEM PERMEASE PROTEIN"/>
    <property type="match status" value="1"/>
</dbReference>
<feature type="transmembrane region" description="Helical" evidence="8">
    <location>
        <begin position="330"/>
        <end position="347"/>
    </location>
</feature>
<name>A0A073KBG0_9BACI</name>
<feature type="transmembrane region" description="Helical" evidence="8">
    <location>
        <begin position="169"/>
        <end position="195"/>
    </location>
</feature>
<dbReference type="InterPro" id="IPR000522">
    <property type="entry name" value="ABC_transptr_permease_BtuC"/>
</dbReference>
<feature type="transmembrane region" description="Helical" evidence="8">
    <location>
        <begin position="258"/>
        <end position="284"/>
    </location>
</feature>
<feature type="transmembrane region" description="Helical" evidence="8">
    <location>
        <begin position="107"/>
        <end position="126"/>
    </location>
</feature>
<dbReference type="RefSeq" id="WP_033675189.1">
    <property type="nucleotide sequence ID" value="NZ_JOTM01000012.1"/>
</dbReference>
<evidence type="ECO:0000256" key="1">
    <source>
        <dbReference type="ARBA" id="ARBA00004651"/>
    </source>
</evidence>
<gene>
    <name evidence="9" type="ORF">BAGA_06650</name>
</gene>